<sequence length="232" mass="26048">MPNMQRQASQGRHNGKQRGPDNVVSLCERRRAATPRIVRLSPEYDGIELLYANDRQPDKLFSLRVLAWAMLDNGEVTAMVPWLKSVVRAPELADPLNGRWVGYRLPDSQYLFTEAPDYKVSELSAAVDFFGDQEPQQVPDTIGTHVVFSDDGFHTISLTEVISWQLDEDGEVHAMIADEQRITRTPVLPGDPCLVEAESQPDFRYFFQHGIANRIKDQDPEALAAIATLAAD</sequence>
<name>A0A0B4XQT4_9GAMM</name>
<protein>
    <submittedName>
        <fullName evidence="2">Uncharacterized protein</fullName>
    </submittedName>
</protein>
<evidence type="ECO:0000313" key="2">
    <source>
        <dbReference type="EMBL" id="AJD48592.1"/>
    </source>
</evidence>
<dbReference type="STRING" id="391936.S7S_10900"/>
<evidence type="ECO:0000313" key="3">
    <source>
        <dbReference type="Proteomes" id="UP000006764"/>
    </source>
</evidence>
<dbReference type="Proteomes" id="UP000006764">
    <property type="component" value="Chromosome"/>
</dbReference>
<organism evidence="2 3">
    <name type="scientific">Isoalcanivorax pacificus W11-5</name>
    <dbReference type="NCBI Taxonomy" id="391936"/>
    <lineage>
        <taxon>Bacteria</taxon>
        <taxon>Pseudomonadati</taxon>
        <taxon>Pseudomonadota</taxon>
        <taxon>Gammaproteobacteria</taxon>
        <taxon>Oceanospirillales</taxon>
        <taxon>Alcanivoracaceae</taxon>
        <taxon>Isoalcanivorax</taxon>
    </lineage>
</organism>
<gene>
    <name evidence="2" type="ORF">S7S_10900</name>
</gene>
<keyword evidence="3" id="KW-1185">Reference proteome</keyword>
<dbReference type="HOGENOM" id="CLU_1198390_0_0_6"/>
<feature type="region of interest" description="Disordered" evidence="1">
    <location>
        <begin position="1"/>
        <end position="23"/>
    </location>
</feature>
<proteinExistence type="predicted"/>
<reference evidence="2 3" key="1">
    <citation type="journal article" date="2012" name="J. Bacteriol.">
        <title>Genome sequence of an alkane-degrading bacterium, Alcanivorax pacificus type strain W11-5, isolated from deep sea sediment.</title>
        <authorList>
            <person name="Lai Q."/>
            <person name="Shao Z."/>
        </authorList>
    </citation>
    <scope>NUCLEOTIDE SEQUENCE [LARGE SCALE GENOMIC DNA]</scope>
    <source>
        <strain evidence="2 3">W11-5</strain>
    </source>
</reference>
<dbReference type="EMBL" id="CP004387">
    <property type="protein sequence ID" value="AJD48592.1"/>
    <property type="molecule type" value="Genomic_DNA"/>
</dbReference>
<feature type="compositionally biased region" description="Polar residues" evidence="1">
    <location>
        <begin position="1"/>
        <end position="12"/>
    </location>
</feature>
<accession>A0A0B4XQT4</accession>
<dbReference type="AlphaFoldDB" id="A0A0B4XQT4"/>
<dbReference type="RefSeq" id="WP_008737248.1">
    <property type="nucleotide sequence ID" value="NZ_CP004387.1"/>
</dbReference>
<dbReference type="KEGG" id="apac:S7S_10900"/>
<evidence type="ECO:0000256" key="1">
    <source>
        <dbReference type="SAM" id="MobiDB-lite"/>
    </source>
</evidence>